<protein>
    <submittedName>
        <fullName evidence="3">snRNA-activating protein complex subunit 2</fullName>
    </submittedName>
</protein>
<organism evidence="2 3">
    <name type="scientific">Gekko japonicus</name>
    <name type="common">Schlegel's Japanese gecko</name>
    <dbReference type="NCBI Taxonomy" id="146911"/>
    <lineage>
        <taxon>Eukaryota</taxon>
        <taxon>Metazoa</taxon>
        <taxon>Chordata</taxon>
        <taxon>Craniata</taxon>
        <taxon>Vertebrata</taxon>
        <taxon>Euteleostomi</taxon>
        <taxon>Lepidosauria</taxon>
        <taxon>Squamata</taxon>
        <taxon>Bifurcata</taxon>
        <taxon>Gekkota</taxon>
        <taxon>Gekkonidae</taxon>
        <taxon>Gekkoninae</taxon>
        <taxon>Gekko</taxon>
    </lineage>
</organism>
<sequence length="331" mass="36630">MKPPPRRRCVPARYELGPLVYAWTAREKRGLLKALRAHGQGPLRPELLKKYLPSRDEAEILAFVQHLKERVAKEAVKAQYQSVKHQQQNGPTLAPIEVWTELATKLTGSLENSVTTAFSQVLTVASSEPLSLLHSVPPKPVDAKTKQRSSPGAHDERREDSQTVILPSSAEQAPAEEQGFHVDFESIYKYLSMLSRGSKAPELSPGEAAVILDLLLSLPEELVSLDIKKLRSHMCKCYVELNGHYAGERSRTQADSRQPNSSSIHLCNTSVPVYRITNCHPLHKEDANSTDASSADALEASGMDWKTLGICPLNSFLLPLDILAQKKMSLD</sequence>
<name>A0ABM1JKT4_GEKJA</name>
<evidence type="ECO:0000313" key="3">
    <source>
        <dbReference type="RefSeq" id="XP_015262071.1"/>
    </source>
</evidence>
<dbReference type="RefSeq" id="XP_015262071.1">
    <property type="nucleotide sequence ID" value="XM_015406585.1"/>
</dbReference>
<dbReference type="PANTHER" id="PTHR15132:SF1">
    <property type="entry name" value="SNRNA-ACTIVATING PROTEIN COMPLEX SUBUNIT 2"/>
    <property type="match status" value="1"/>
</dbReference>
<evidence type="ECO:0000256" key="1">
    <source>
        <dbReference type="SAM" id="MobiDB-lite"/>
    </source>
</evidence>
<proteinExistence type="predicted"/>
<reference evidence="3" key="1">
    <citation type="submission" date="2025-08" db="UniProtKB">
        <authorList>
            <consortium name="RefSeq"/>
        </authorList>
    </citation>
    <scope>IDENTIFICATION</scope>
</reference>
<dbReference type="GeneID" id="107106438"/>
<dbReference type="InterPro" id="IPR021281">
    <property type="entry name" value="SNAPC2"/>
</dbReference>
<dbReference type="Pfam" id="PF11035">
    <property type="entry name" value="SNAPC2"/>
    <property type="match status" value="1"/>
</dbReference>
<dbReference type="PANTHER" id="PTHR15132">
    <property type="entry name" value="SNRNA-ACTIVATING PROTEIN COMPLEX SUBUNIT 2"/>
    <property type="match status" value="1"/>
</dbReference>
<feature type="compositionally biased region" description="Polar residues" evidence="1">
    <location>
        <begin position="162"/>
        <end position="171"/>
    </location>
</feature>
<accession>A0ABM1JKT4</accession>
<evidence type="ECO:0000313" key="2">
    <source>
        <dbReference type="Proteomes" id="UP000694871"/>
    </source>
</evidence>
<feature type="region of interest" description="Disordered" evidence="1">
    <location>
        <begin position="133"/>
        <end position="176"/>
    </location>
</feature>
<keyword evidence="2" id="KW-1185">Reference proteome</keyword>
<dbReference type="Proteomes" id="UP000694871">
    <property type="component" value="Unplaced"/>
</dbReference>
<gene>
    <name evidence="3" type="primary">SNAPC2</name>
</gene>